<organism evidence="1 2">
    <name type="scientific">Durusdinium trenchii</name>
    <dbReference type="NCBI Taxonomy" id="1381693"/>
    <lineage>
        <taxon>Eukaryota</taxon>
        <taxon>Sar</taxon>
        <taxon>Alveolata</taxon>
        <taxon>Dinophyceae</taxon>
        <taxon>Suessiales</taxon>
        <taxon>Symbiodiniaceae</taxon>
        <taxon>Durusdinium</taxon>
    </lineage>
</organism>
<evidence type="ECO:0000313" key="2">
    <source>
        <dbReference type="Proteomes" id="UP001642484"/>
    </source>
</evidence>
<evidence type="ECO:0000313" key="1">
    <source>
        <dbReference type="EMBL" id="CAK9002744.1"/>
    </source>
</evidence>
<gene>
    <name evidence="1" type="ORF">CCMP2556_LOCUS6991</name>
</gene>
<comment type="caution">
    <text evidence="1">The sequence shown here is derived from an EMBL/GenBank/DDBJ whole genome shotgun (WGS) entry which is preliminary data.</text>
</comment>
<dbReference type="Proteomes" id="UP001642484">
    <property type="component" value="Unassembled WGS sequence"/>
</dbReference>
<dbReference type="Pfam" id="PF03567">
    <property type="entry name" value="Sulfotransfer_2"/>
    <property type="match status" value="1"/>
</dbReference>
<reference evidence="1 2" key="1">
    <citation type="submission" date="2024-02" db="EMBL/GenBank/DDBJ databases">
        <authorList>
            <person name="Chen Y."/>
            <person name="Shah S."/>
            <person name="Dougan E. K."/>
            <person name="Thang M."/>
            <person name="Chan C."/>
        </authorList>
    </citation>
    <scope>NUCLEOTIDE SEQUENCE [LARGE SCALE GENOMIC DNA]</scope>
</reference>
<proteinExistence type="predicted"/>
<keyword evidence="2" id="KW-1185">Reference proteome</keyword>
<accession>A0ABP0IN14</accession>
<dbReference type="EMBL" id="CAXAMN010003080">
    <property type="protein sequence ID" value="CAK9002744.1"/>
    <property type="molecule type" value="Genomic_DNA"/>
</dbReference>
<sequence length="255" mass="29414">MPSRSRPRKESSGICNPKLKKLKLLHITKNAGTALEKLGKELGMKWGKQWKELQIHRGKLHPPHAGRLRSEWWHVPPQFFVEDPYSGYVPFAVVRCPYTRAISEFRCCWKGYCAPVGMDETKKCRRKEATSLDLNRWLQQKLSPKAIQPPYQNAHFIPQHLYIFDAEGKPYVAKENLVRFEHLTEDLAKLGVHHGIDFPPLPRVNESEMPKFSVEDLDQVTRDLIESGFAKDFDLLGFQRLDPTRSGKGPLHADH</sequence>
<protein>
    <submittedName>
        <fullName evidence="1">Uncharacterized protein</fullName>
    </submittedName>
</protein>
<dbReference type="InterPro" id="IPR005331">
    <property type="entry name" value="Sulfotransferase"/>
</dbReference>
<name>A0ABP0IN14_9DINO</name>